<evidence type="ECO:0000259" key="5">
    <source>
        <dbReference type="PROSITE" id="PS51635"/>
    </source>
</evidence>
<dbReference type="AlphaFoldDB" id="A0A161IPN3"/>
<dbReference type="GO" id="GO:0004620">
    <property type="term" value="F:phospholipase activity"/>
    <property type="evidence" value="ECO:0007669"/>
    <property type="project" value="TreeGrafter"/>
</dbReference>
<feature type="short sequence motif" description="DGA/G" evidence="4">
    <location>
        <begin position="284"/>
        <end position="286"/>
    </location>
</feature>
<dbReference type="EMBL" id="CP015285">
    <property type="protein sequence ID" value="ANC90641.2"/>
    <property type="molecule type" value="Genomic_DNA"/>
</dbReference>
<feature type="short sequence motif" description="GXSXG" evidence="4">
    <location>
        <begin position="69"/>
        <end position="73"/>
    </location>
</feature>
<dbReference type="Gene3D" id="3.40.1090.10">
    <property type="entry name" value="Cytosolic phospholipase A2 catalytic domain"/>
    <property type="match status" value="1"/>
</dbReference>
<evidence type="ECO:0000313" key="7">
    <source>
        <dbReference type="Proteomes" id="UP000077405"/>
    </source>
</evidence>
<dbReference type="Pfam" id="PF01734">
    <property type="entry name" value="Patatin"/>
    <property type="match status" value="1"/>
</dbReference>
<evidence type="ECO:0000256" key="2">
    <source>
        <dbReference type="ARBA" id="ARBA00022963"/>
    </source>
</evidence>
<dbReference type="GO" id="GO:0016042">
    <property type="term" value="P:lipid catabolic process"/>
    <property type="evidence" value="ECO:0007669"/>
    <property type="project" value="UniProtKB-UniRule"/>
</dbReference>
<dbReference type="PROSITE" id="PS51635">
    <property type="entry name" value="PNPLA"/>
    <property type="match status" value="1"/>
</dbReference>
<name>A0A161IPN3_9PROT</name>
<dbReference type="PANTHER" id="PTHR24185:SF1">
    <property type="entry name" value="CALCIUM-INDEPENDENT PHOSPHOLIPASE A2-GAMMA"/>
    <property type="match status" value="1"/>
</dbReference>
<feature type="domain" description="PNPLA" evidence="5">
    <location>
        <begin position="9"/>
        <end position="297"/>
    </location>
</feature>
<accession>A0A161IPN3</accession>
<reference evidence="6 7" key="1">
    <citation type="journal article" date="2013" name="Int. J. Syst. Evol. Microbiol.">
        <title>Azospirillum humicireducens sp. nov., a nitrogen-fixing bacterium isolated from a microbial fuel cell.</title>
        <authorList>
            <person name="Zhou S."/>
            <person name="Han L."/>
            <person name="Wang Y."/>
            <person name="Yang G."/>
            <person name="Zhuang L."/>
            <person name="Hu P."/>
        </authorList>
    </citation>
    <scope>NUCLEOTIDE SEQUENCE [LARGE SCALE GENOMIC DNA]</scope>
    <source>
        <strain evidence="6 7">SgZ-5</strain>
    </source>
</reference>
<dbReference type="SUPFAM" id="SSF52151">
    <property type="entry name" value="FabD/lysophospholipase-like"/>
    <property type="match status" value="1"/>
</dbReference>
<keyword evidence="3 4" id="KW-0443">Lipid metabolism</keyword>
<evidence type="ECO:0000256" key="3">
    <source>
        <dbReference type="ARBA" id="ARBA00023098"/>
    </source>
</evidence>
<gene>
    <name evidence="6" type="ORF">A6A40_01230</name>
</gene>
<dbReference type="STRING" id="1226968.A6A40_01230"/>
<sequence>MASGTVNILSIDGGAMMGVVPARLLSYIEGNASSGTVGGVTVPTPVTVSGGKVPNIASQSGDAFQYIAGTSTGGLLAAALGITPLTAGATGPLTANGALDFYLNNAATIFPGSVTETEMLLGNTPSFGNLALANTIAGSYGAPNGAQALLRTPNGNNPATFSASAVTNPFTGSDSCATLAQAKPTLLITTFNNNYPQASGTPTLPTYDVPVAAGIYSANSGTNSTPPGPLFLTNTTTDSSGNSLSVLQACLMTSAFPMLLPPVPYDLQFNPSGSDAKSINYFLDGGIYAGSPALAAYLFAIQNDLEIQSFISVGCGSTAIESGLNYSTVWKWGSGLNPLSLSSGWMSFISSMPLLDLMSHAPATVINGILSQLLPGKFFRLQPQIPAGAGPAWSNNPSTLNSWLTAADTLVSTMNSTTEPGKDISVWQAMINAVTGQT</sequence>
<dbReference type="GO" id="GO:0006631">
    <property type="term" value="P:fatty acid metabolic process"/>
    <property type="evidence" value="ECO:0007669"/>
    <property type="project" value="TreeGrafter"/>
</dbReference>
<proteinExistence type="predicted"/>
<feature type="active site" description="Proton acceptor" evidence="4">
    <location>
        <position position="284"/>
    </location>
</feature>
<dbReference type="PANTHER" id="PTHR24185">
    <property type="entry name" value="CALCIUM-INDEPENDENT PHOSPHOLIPASE A2-GAMMA"/>
    <property type="match status" value="1"/>
</dbReference>
<dbReference type="InterPro" id="IPR016035">
    <property type="entry name" value="Acyl_Trfase/lysoPLipase"/>
</dbReference>
<keyword evidence="7" id="KW-1185">Reference proteome</keyword>
<evidence type="ECO:0000256" key="4">
    <source>
        <dbReference type="PROSITE-ProRule" id="PRU01161"/>
    </source>
</evidence>
<dbReference type="Proteomes" id="UP000077405">
    <property type="component" value="Chromosome"/>
</dbReference>
<evidence type="ECO:0000313" key="6">
    <source>
        <dbReference type="EMBL" id="ANC90641.2"/>
    </source>
</evidence>
<dbReference type="KEGG" id="ahu:A6A40_01230"/>
<organism evidence="6 7">
    <name type="scientific">Azospirillum humicireducens</name>
    <dbReference type="NCBI Taxonomy" id="1226968"/>
    <lineage>
        <taxon>Bacteria</taxon>
        <taxon>Pseudomonadati</taxon>
        <taxon>Pseudomonadota</taxon>
        <taxon>Alphaproteobacteria</taxon>
        <taxon>Rhodospirillales</taxon>
        <taxon>Azospirillaceae</taxon>
        <taxon>Azospirillum</taxon>
    </lineage>
</organism>
<comment type="caution">
    <text evidence="4">Lacks conserved residue(s) required for the propagation of feature annotation.</text>
</comment>
<keyword evidence="2 4" id="KW-0442">Lipid degradation</keyword>
<feature type="active site" description="Nucleophile" evidence="4">
    <location>
        <position position="71"/>
    </location>
</feature>
<keyword evidence="1 4" id="KW-0378">Hydrolase</keyword>
<dbReference type="InterPro" id="IPR002641">
    <property type="entry name" value="PNPLA_dom"/>
</dbReference>
<dbReference type="GO" id="GO:0016020">
    <property type="term" value="C:membrane"/>
    <property type="evidence" value="ECO:0007669"/>
    <property type="project" value="TreeGrafter"/>
</dbReference>
<evidence type="ECO:0000256" key="1">
    <source>
        <dbReference type="ARBA" id="ARBA00022801"/>
    </source>
</evidence>
<protein>
    <recommendedName>
        <fullName evidence="5">PNPLA domain-containing protein</fullName>
    </recommendedName>
</protein>